<dbReference type="SFLD" id="SFLDG01129">
    <property type="entry name" value="C1.5:_HAD__Beta-PGM__Phosphata"/>
    <property type="match status" value="1"/>
</dbReference>
<dbReference type="SFLD" id="SFLDS00003">
    <property type="entry name" value="Haloacid_Dehalogenase"/>
    <property type="match status" value="1"/>
</dbReference>
<dbReference type="Gene3D" id="1.10.150.240">
    <property type="entry name" value="Putative phosphatase, domain 2"/>
    <property type="match status" value="1"/>
</dbReference>
<dbReference type="GO" id="GO:0008967">
    <property type="term" value="F:phosphoglycolate phosphatase activity"/>
    <property type="evidence" value="ECO:0007669"/>
    <property type="project" value="TreeGrafter"/>
</dbReference>
<evidence type="ECO:0000313" key="1">
    <source>
        <dbReference type="EMBL" id="KKN79527.1"/>
    </source>
</evidence>
<name>A0A0F9TX50_9ZZZZ</name>
<dbReference type="Pfam" id="PF13419">
    <property type="entry name" value="HAD_2"/>
    <property type="match status" value="1"/>
</dbReference>
<protein>
    <recommendedName>
        <fullName evidence="2">HAD family hydrolase</fullName>
    </recommendedName>
</protein>
<accession>A0A0F9TX50</accession>
<dbReference type="Gene3D" id="3.40.50.1000">
    <property type="entry name" value="HAD superfamily/HAD-like"/>
    <property type="match status" value="1"/>
</dbReference>
<evidence type="ECO:0008006" key="2">
    <source>
        <dbReference type="Google" id="ProtNLM"/>
    </source>
</evidence>
<dbReference type="InterPro" id="IPR036412">
    <property type="entry name" value="HAD-like_sf"/>
</dbReference>
<reference evidence="1" key="1">
    <citation type="journal article" date="2015" name="Nature">
        <title>Complex archaea that bridge the gap between prokaryotes and eukaryotes.</title>
        <authorList>
            <person name="Spang A."/>
            <person name="Saw J.H."/>
            <person name="Jorgensen S.L."/>
            <person name="Zaremba-Niedzwiedzka K."/>
            <person name="Martijn J."/>
            <person name="Lind A.E."/>
            <person name="van Eijk R."/>
            <person name="Schleper C."/>
            <person name="Guy L."/>
            <person name="Ettema T.J."/>
        </authorList>
    </citation>
    <scope>NUCLEOTIDE SEQUENCE</scope>
</reference>
<organism evidence="1">
    <name type="scientific">marine sediment metagenome</name>
    <dbReference type="NCBI Taxonomy" id="412755"/>
    <lineage>
        <taxon>unclassified sequences</taxon>
        <taxon>metagenomes</taxon>
        <taxon>ecological metagenomes</taxon>
    </lineage>
</organism>
<dbReference type="GO" id="GO:0006281">
    <property type="term" value="P:DNA repair"/>
    <property type="evidence" value="ECO:0007669"/>
    <property type="project" value="TreeGrafter"/>
</dbReference>
<dbReference type="InterPro" id="IPR023198">
    <property type="entry name" value="PGP-like_dom2"/>
</dbReference>
<dbReference type="SFLD" id="SFLDG01135">
    <property type="entry name" value="C1.5.6:_HAD__Beta-PGM__Phospha"/>
    <property type="match status" value="1"/>
</dbReference>
<dbReference type="AlphaFoldDB" id="A0A0F9TX50"/>
<dbReference type="GO" id="GO:0005829">
    <property type="term" value="C:cytosol"/>
    <property type="evidence" value="ECO:0007669"/>
    <property type="project" value="TreeGrafter"/>
</dbReference>
<dbReference type="SUPFAM" id="SSF56784">
    <property type="entry name" value="HAD-like"/>
    <property type="match status" value="1"/>
</dbReference>
<sequence length="220" mass="23939">MIKVAPIKKYKLVIFDWDGTVMDSVTKIVNCIRSSAESLNIVPPSDEAIKNIIGMSLEKAIDVLFPDNVAQHQALISGYKYQYSVDTTPTPVFADVVSVLNALKEQGIVLAVATGKGRGGLERLLDQSQLRHFFSATRTSDEAQSKPSPDMLYQLLEELGISAQDAVMIGDTQIDMTMAKAAGMDRIGVTMGVHNAQQLNKLSPVATVDNYLQLQQVLLG</sequence>
<dbReference type="PANTHER" id="PTHR43434">
    <property type="entry name" value="PHOSPHOGLYCOLATE PHOSPHATASE"/>
    <property type="match status" value="1"/>
</dbReference>
<dbReference type="InterPro" id="IPR006439">
    <property type="entry name" value="HAD-SF_hydro_IA"/>
</dbReference>
<proteinExistence type="predicted"/>
<dbReference type="InterPro" id="IPR023214">
    <property type="entry name" value="HAD_sf"/>
</dbReference>
<gene>
    <name evidence="1" type="ORF">LCGC14_0338780</name>
</gene>
<dbReference type="InterPro" id="IPR050155">
    <property type="entry name" value="HAD-like_hydrolase_sf"/>
</dbReference>
<dbReference type="InterPro" id="IPR041492">
    <property type="entry name" value="HAD_2"/>
</dbReference>
<dbReference type="EMBL" id="LAZR01000245">
    <property type="protein sequence ID" value="KKN79527.1"/>
    <property type="molecule type" value="Genomic_DNA"/>
</dbReference>
<comment type="caution">
    <text evidence="1">The sequence shown here is derived from an EMBL/GenBank/DDBJ whole genome shotgun (WGS) entry which is preliminary data.</text>
</comment>
<dbReference type="NCBIfam" id="TIGR01549">
    <property type="entry name" value="HAD-SF-IA-v1"/>
    <property type="match status" value="1"/>
</dbReference>
<dbReference type="NCBIfam" id="TIGR01509">
    <property type="entry name" value="HAD-SF-IA-v3"/>
    <property type="match status" value="1"/>
</dbReference>
<dbReference type="PANTHER" id="PTHR43434:SF24">
    <property type="entry name" value="HYDROLASE-RELATED"/>
    <property type="match status" value="1"/>
</dbReference>